<protein>
    <submittedName>
        <fullName evidence="2">UDP-glucose 4-epimerase</fullName>
    </submittedName>
</protein>
<dbReference type="Pfam" id="PF16363">
    <property type="entry name" value="GDP_Man_Dehyd"/>
    <property type="match status" value="1"/>
</dbReference>
<dbReference type="Proteomes" id="UP000192660">
    <property type="component" value="Unassembled WGS sequence"/>
</dbReference>
<dbReference type="PRINTS" id="PR01713">
    <property type="entry name" value="NUCEPIMERASE"/>
</dbReference>
<name>A0A1W1WCB3_SULTA</name>
<proteinExistence type="predicted"/>
<dbReference type="InterPro" id="IPR016040">
    <property type="entry name" value="NAD(P)-bd_dom"/>
</dbReference>
<dbReference type="PANTHER" id="PTHR43000">
    <property type="entry name" value="DTDP-D-GLUCOSE 4,6-DEHYDRATASE-RELATED"/>
    <property type="match status" value="1"/>
</dbReference>
<evidence type="ECO:0000313" key="2">
    <source>
        <dbReference type="EMBL" id="SMC03822.1"/>
    </source>
</evidence>
<dbReference type="OrthoDB" id="9811743at2"/>
<dbReference type="InterPro" id="IPR036291">
    <property type="entry name" value="NAD(P)-bd_dom_sf"/>
</dbReference>
<dbReference type="SUPFAM" id="SSF51735">
    <property type="entry name" value="NAD(P)-binding Rossmann-fold domains"/>
    <property type="match status" value="1"/>
</dbReference>
<evidence type="ECO:0000313" key="3">
    <source>
        <dbReference type="Proteomes" id="UP000192660"/>
    </source>
</evidence>
<reference evidence="3" key="1">
    <citation type="submission" date="2017-04" db="EMBL/GenBank/DDBJ databases">
        <authorList>
            <person name="Varghese N."/>
            <person name="Submissions S."/>
        </authorList>
    </citation>
    <scope>NUCLEOTIDE SEQUENCE [LARGE SCALE GENOMIC DNA]</scope>
    <source>
        <strain evidence="3">DSM 9293</strain>
    </source>
</reference>
<sequence length="314" mass="34519">MHVLVTGGAGFIGANLVREALEQGHEVCVIDNLSSGYIENLQEVQHDVRFVEGDIRNADLLAQIVCGMDIIYHMAASVGNQRSIDNPYGDADINLMGTIRILEAARMAGVKKVVLASSAGILGEPAELPVTETHAKNPDSPYGVSKMAAEAMALVYEQIYELPTVALRYFNAYGPLQRYDAYGNVIPIFARRILRHEPLNIFGDGEQTRDFIHVADLVKVTLKAGTLDHARGIYHIGSGQAVSINTLVQLMEQIFYQEVRVRYLPPRPGDVRHSLAGISRAVTDLGYQVSYSLEEGLKDYRDWLLEEAFGACGS</sequence>
<gene>
    <name evidence="2" type="ORF">SAMN00768000_1295</name>
</gene>
<dbReference type="Gene3D" id="3.90.25.10">
    <property type="entry name" value="UDP-galactose 4-epimerase, domain 1"/>
    <property type="match status" value="1"/>
</dbReference>
<dbReference type="STRING" id="28034.BFX07_09760"/>
<dbReference type="Gene3D" id="3.40.50.720">
    <property type="entry name" value="NAD(P)-binding Rossmann-like Domain"/>
    <property type="match status" value="1"/>
</dbReference>
<organism evidence="2 3">
    <name type="scientific">Sulfobacillus thermosulfidooxidans (strain DSM 9293 / VKM B-1269 / AT-1)</name>
    <dbReference type="NCBI Taxonomy" id="929705"/>
    <lineage>
        <taxon>Bacteria</taxon>
        <taxon>Bacillati</taxon>
        <taxon>Bacillota</taxon>
        <taxon>Clostridia</taxon>
        <taxon>Eubacteriales</taxon>
        <taxon>Clostridiales Family XVII. Incertae Sedis</taxon>
        <taxon>Sulfobacillus</taxon>
    </lineage>
</organism>
<accession>A0A1W1WCB3</accession>
<dbReference type="RefSeq" id="WP_084661055.1">
    <property type="nucleotide sequence ID" value="NZ_FWWY01000001.1"/>
</dbReference>
<feature type="domain" description="NAD(P)-binding" evidence="1">
    <location>
        <begin position="4"/>
        <end position="299"/>
    </location>
</feature>
<dbReference type="AlphaFoldDB" id="A0A1W1WCB3"/>
<dbReference type="EMBL" id="FWWY01000001">
    <property type="protein sequence ID" value="SMC03822.1"/>
    <property type="molecule type" value="Genomic_DNA"/>
</dbReference>
<keyword evidence="3" id="KW-1185">Reference proteome</keyword>
<evidence type="ECO:0000259" key="1">
    <source>
        <dbReference type="Pfam" id="PF16363"/>
    </source>
</evidence>